<gene>
    <name evidence="1" type="ORF">FHS34_003070</name>
</gene>
<accession>A0A7W9PUP7</accession>
<proteinExistence type="predicted"/>
<sequence length="116" mass="12931">MYREFSVPRDEEILNVIGEWPETEESGARLLKWEGSEGDSLTLSYDVLSRSVRARWTGRDGNELLDMYREGASRLTVSSSPSAALISIEFNTGECAGALEIQVAPSLSVRDRLLYT</sequence>
<reference evidence="1 2" key="1">
    <citation type="submission" date="2020-08" db="EMBL/GenBank/DDBJ databases">
        <title>Genomic Encyclopedia of Type Strains, Phase III (KMG-III): the genomes of soil and plant-associated and newly described type strains.</title>
        <authorList>
            <person name="Whitman W."/>
        </authorList>
    </citation>
    <scope>NUCLEOTIDE SEQUENCE [LARGE SCALE GENOMIC DNA]</scope>
    <source>
        <strain evidence="1 2">CECT 3313</strain>
    </source>
</reference>
<evidence type="ECO:0000313" key="1">
    <source>
        <dbReference type="EMBL" id="MBB5927612.1"/>
    </source>
</evidence>
<evidence type="ECO:0000313" key="2">
    <source>
        <dbReference type="Proteomes" id="UP000585836"/>
    </source>
</evidence>
<dbReference type="AlphaFoldDB" id="A0A7W9PUP7"/>
<keyword evidence="2" id="KW-1185">Reference proteome</keyword>
<name>A0A7W9PUP7_9ACTN</name>
<protein>
    <submittedName>
        <fullName evidence="1">Uncharacterized protein</fullName>
    </submittedName>
</protein>
<dbReference type="Proteomes" id="UP000585836">
    <property type="component" value="Unassembled WGS sequence"/>
</dbReference>
<organism evidence="1 2">
    <name type="scientific">Streptomyces echinatus</name>
    <dbReference type="NCBI Taxonomy" id="67293"/>
    <lineage>
        <taxon>Bacteria</taxon>
        <taxon>Bacillati</taxon>
        <taxon>Actinomycetota</taxon>
        <taxon>Actinomycetes</taxon>
        <taxon>Kitasatosporales</taxon>
        <taxon>Streptomycetaceae</taxon>
        <taxon>Streptomyces</taxon>
    </lineage>
</organism>
<comment type="caution">
    <text evidence="1">The sequence shown here is derived from an EMBL/GenBank/DDBJ whole genome shotgun (WGS) entry which is preliminary data.</text>
</comment>
<dbReference type="RefSeq" id="WP_184965285.1">
    <property type="nucleotide sequence ID" value="NZ_BAAAWF010000086.1"/>
</dbReference>
<dbReference type="EMBL" id="JACHJK010000004">
    <property type="protein sequence ID" value="MBB5927612.1"/>
    <property type="molecule type" value="Genomic_DNA"/>
</dbReference>